<comment type="caution">
    <text evidence="2">The sequence shown here is derived from an EMBL/GenBank/DDBJ whole genome shotgun (WGS) entry which is preliminary data.</text>
</comment>
<feature type="transmembrane region" description="Helical" evidence="1">
    <location>
        <begin position="342"/>
        <end position="364"/>
    </location>
</feature>
<evidence type="ECO:0000313" key="2">
    <source>
        <dbReference type="EMBL" id="OGW96332.1"/>
    </source>
</evidence>
<reference evidence="2 3" key="1">
    <citation type="journal article" date="2016" name="Nat. Commun.">
        <title>Thousands of microbial genomes shed light on interconnected biogeochemical processes in an aquifer system.</title>
        <authorList>
            <person name="Anantharaman K."/>
            <person name="Brown C.T."/>
            <person name="Hug L.A."/>
            <person name="Sharon I."/>
            <person name="Castelle C.J."/>
            <person name="Probst A.J."/>
            <person name="Thomas B.C."/>
            <person name="Singh A."/>
            <person name="Wilkins M.J."/>
            <person name="Karaoz U."/>
            <person name="Brodie E.L."/>
            <person name="Williams K.H."/>
            <person name="Hubbard S.S."/>
            <person name="Banfield J.F."/>
        </authorList>
    </citation>
    <scope>NUCLEOTIDE SEQUENCE [LARGE SCALE GENOMIC DNA]</scope>
</reference>
<name>A0A1G1KU74_9BACT</name>
<feature type="transmembrane region" description="Helical" evidence="1">
    <location>
        <begin position="286"/>
        <end position="303"/>
    </location>
</feature>
<evidence type="ECO:0000313" key="3">
    <source>
        <dbReference type="Proteomes" id="UP000178187"/>
    </source>
</evidence>
<gene>
    <name evidence="2" type="ORF">A3G33_03230</name>
</gene>
<sequence>MRLKRVFENTKVFDIAFQLFLLFCLYVALTGGVFFVGWRVLKRCRDLFTFLPALTILGGSIVSYYLYIKNSIKLENLEPIKTINRFFLWPPFLSVAILYIWYSASQTISLFLKHASLETALWDFGFYEQVIWNTAHGDFLVTSVRGGLHIFCEHFKPILALLSPIYIAVDNSTFFLAITTLVMSSSIIATYLIAKTVINSHKTALVFSLCVCFYLPIRDGINFPFHTQMMADPFILFGFYCALTKKNAYSLLCFALALICKENIAMDVLGVGLFLTFQNQNRKNGLLTVMLSLACLVLILAVIEPNFSYPYHFINKWSYFAHFKSLNPELWKKLLEPNPISFLILVFGPFLFLSFKCKGWFWLLGPSITLRLLSGMPGFRFTRAHYTGGFNALVIISAIYGFLSLIQSLKANNKSTVSNMLTENKSLLYVLLILGTLAFAGAPQLFTIDKYLDLASNGNYQKVIKILESTPNEYSALTSERFAAHLSRRRYLFVFFEMFLHTPFEKMAETPDLIFIDSERMRPREIKEVDKFVTNGYAPIFQTEYMQVYARPGVNKTAIAELTARWNTMSKTPEIPYRSSVRFWYKWLVGCALALITTGLLRTRRVIGLSCKKLTT</sequence>
<evidence type="ECO:0000256" key="1">
    <source>
        <dbReference type="SAM" id="Phobius"/>
    </source>
</evidence>
<keyword evidence="1" id="KW-1133">Transmembrane helix</keyword>
<keyword evidence="1" id="KW-0472">Membrane</keyword>
<dbReference type="Pfam" id="PF09852">
    <property type="entry name" value="DUF2079"/>
    <property type="match status" value="1"/>
</dbReference>
<feature type="transmembrane region" description="Helical" evidence="1">
    <location>
        <begin position="12"/>
        <end position="35"/>
    </location>
</feature>
<feature type="transmembrane region" description="Helical" evidence="1">
    <location>
        <begin position="201"/>
        <end position="217"/>
    </location>
</feature>
<dbReference type="Proteomes" id="UP000178187">
    <property type="component" value="Unassembled WGS sequence"/>
</dbReference>
<dbReference type="EMBL" id="MHFR01000051">
    <property type="protein sequence ID" value="OGW96332.1"/>
    <property type="molecule type" value="Genomic_DNA"/>
</dbReference>
<keyword evidence="1" id="KW-0812">Transmembrane</keyword>
<accession>A0A1G1KU74</accession>
<feature type="transmembrane region" description="Helical" evidence="1">
    <location>
        <begin position="174"/>
        <end position="194"/>
    </location>
</feature>
<feature type="transmembrane region" description="Helical" evidence="1">
    <location>
        <begin position="86"/>
        <end position="104"/>
    </location>
</feature>
<proteinExistence type="predicted"/>
<feature type="transmembrane region" description="Helical" evidence="1">
    <location>
        <begin position="47"/>
        <end position="66"/>
    </location>
</feature>
<dbReference type="InterPro" id="IPR018650">
    <property type="entry name" value="STSV1_Orf64"/>
</dbReference>
<dbReference type="AlphaFoldDB" id="A0A1G1KU74"/>
<feature type="transmembrane region" description="Helical" evidence="1">
    <location>
        <begin position="427"/>
        <end position="446"/>
    </location>
</feature>
<organism evidence="2 3">
    <name type="scientific">Candidatus Danuiimicrobium aquiferis</name>
    <dbReference type="NCBI Taxonomy" id="1801832"/>
    <lineage>
        <taxon>Bacteria</taxon>
        <taxon>Pseudomonadati</taxon>
        <taxon>Candidatus Omnitrophota</taxon>
        <taxon>Candidatus Danuiimicrobium</taxon>
    </lineage>
</organism>
<protein>
    <recommendedName>
        <fullName evidence="4">Glycosyltransferase RgtA/B/C/D-like domain-containing protein</fullName>
    </recommendedName>
</protein>
<feature type="transmembrane region" description="Helical" evidence="1">
    <location>
        <begin position="250"/>
        <end position="274"/>
    </location>
</feature>
<evidence type="ECO:0008006" key="4">
    <source>
        <dbReference type="Google" id="ProtNLM"/>
    </source>
</evidence>
<feature type="transmembrane region" description="Helical" evidence="1">
    <location>
        <begin position="384"/>
        <end position="406"/>
    </location>
</feature>